<reference evidence="5 6" key="1">
    <citation type="journal article" date="2023" name="BMC Biol.">
        <title>The compact genome of the sponge Oopsacas minuta (Hexactinellida) is lacking key metazoan core genes.</title>
        <authorList>
            <person name="Santini S."/>
            <person name="Schenkelaars Q."/>
            <person name="Jourda C."/>
            <person name="Duchesne M."/>
            <person name="Belahbib H."/>
            <person name="Rocher C."/>
            <person name="Selva M."/>
            <person name="Riesgo A."/>
            <person name="Vervoort M."/>
            <person name="Leys S.P."/>
            <person name="Kodjabachian L."/>
            <person name="Le Bivic A."/>
            <person name="Borchiellini C."/>
            <person name="Claverie J.M."/>
            <person name="Renard E."/>
        </authorList>
    </citation>
    <scope>NUCLEOTIDE SEQUENCE [LARGE SCALE GENOMIC DNA]</scope>
    <source>
        <strain evidence="5">SPO-2</strain>
    </source>
</reference>
<evidence type="ECO:0000259" key="4">
    <source>
        <dbReference type="Pfam" id="PF21037"/>
    </source>
</evidence>
<evidence type="ECO:0000259" key="3">
    <source>
        <dbReference type="Pfam" id="PF21035"/>
    </source>
</evidence>
<evidence type="ECO:0000313" key="6">
    <source>
        <dbReference type="Proteomes" id="UP001165289"/>
    </source>
</evidence>
<feature type="domain" description="Coiled-coil-domain-containing protein 138 coiled-coil" evidence="4">
    <location>
        <begin position="133"/>
        <end position="182"/>
    </location>
</feature>
<dbReference type="InterPro" id="IPR048751">
    <property type="entry name" value="CCDC138_CC"/>
</dbReference>
<feature type="compositionally biased region" description="Polar residues" evidence="2">
    <location>
        <begin position="22"/>
        <end position="45"/>
    </location>
</feature>
<keyword evidence="6" id="KW-1185">Reference proteome</keyword>
<accession>A0AAV7KII8</accession>
<dbReference type="PANTHER" id="PTHR34523">
    <property type="entry name" value="COILED-COIL DOMAIN-CONTAINING PROTEIN 138"/>
    <property type="match status" value="1"/>
</dbReference>
<dbReference type="InterPro" id="IPR048750">
    <property type="entry name" value="CCDC138_C"/>
</dbReference>
<sequence length="511" mass="58211">MDLVDYTESSSEADQENDLSLHGNTSRHASHFSPSPDSIFNGSNHSMNQSLVRELSFVKGRLEEERDKLKDWEEQLRQREERLLSLEQTAWEAHKNLDSIASSEVAKRWNEVEESQGRVVSELRGDLREKGQENNRLKNSFNYVRQGNDVLRQQVSDLKSKNDRLEKEISSLQGRITSLKRHKVDIFHAGSNQQLSTPDVCLDRNTSSRSLQTVTSRENKKRTSTGLAISQLQPYSDSLFITLSWLTDSTLAPAQTTELTPVKLSLRVTRLLTSLSELMHYFSSLSPNHELVLTRFCYWSIYHYRRELDNSNATNSGATSLPTTLRRIGEECTSNSSKGSSVKRKASESTNLFLHSDSLEVRLLSSVIILQTISQADICSHAYDLLRNELTDVRAREILLLLSNSILTLLLLVVDQTPSSLQFSLALCSDHFFRYTSHLITEDRLDDALKEKLAVILQRLSKLPHSMKLFERSGLEHSCEELLRRLDPKRTFLKLNIESVLANLALARHNS</sequence>
<feature type="coiled-coil region" evidence="1">
    <location>
        <begin position="48"/>
        <end position="89"/>
    </location>
</feature>
<feature type="region of interest" description="Disordered" evidence="2">
    <location>
        <begin position="1"/>
        <end position="45"/>
    </location>
</feature>
<evidence type="ECO:0000313" key="5">
    <source>
        <dbReference type="EMBL" id="KAI6661053.1"/>
    </source>
</evidence>
<dbReference type="Pfam" id="PF21035">
    <property type="entry name" value="CCDC138_C"/>
    <property type="match status" value="1"/>
</dbReference>
<keyword evidence="1" id="KW-0175">Coiled coil</keyword>
<evidence type="ECO:0000256" key="2">
    <source>
        <dbReference type="SAM" id="MobiDB-lite"/>
    </source>
</evidence>
<dbReference type="PANTHER" id="PTHR34523:SF1">
    <property type="entry name" value="COILED-COIL DOMAIN-CONTAINING PROTEIN 138"/>
    <property type="match status" value="1"/>
</dbReference>
<dbReference type="EMBL" id="JAKMXF010000022">
    <property type="protein sequence ID" value="KAI6661053.1"/>
    <property type="molecule type" value="Genomic_DNA"/>
</dbReference>
<feature type="coiled-coil region" evidence="1">
    <location>
        <begin position="120"/>
        <end position="182"/>
    </location>
</feature>
<evidence type="ECO:0000256" key="1">
    <source>
        <dbReference type="SAM" id="Coils"/>
    </source>
</evidence>
<comment type="caution">
    <text evidence="5">The sequence shown here is derived from an EMBL/GenBank/DDBJ whole genome shotgun (WGS) entry which is preliminary data.</text>
</comment>
<dbReference type="InterPro" id="IPR038798">
    <property type="entry name" value="CCDC138"/>
</dbReference>
<gene>
    <name evidence="5" type="ORF">LOD99_13775</name>
</gene>
<protein>
    <submittedName>
        <fullName evidence="5">Coiled-coil domain-containing protein</fullName>
    </submittedName>
</protein>
<feature type="domain" description="Coiled-coil" evidence="3">
    <location>
        <begin position="258"/>
        <end position="504"/>
    </location>
</feature>
<name>A0AAV7KII8_9METZ</name>
<dbReference type="AlphaFoldDB" id="A0AAV7KII8"/>
<dbReference type="Pfam" id="PF21037">
    <property type="entry name" value="CCDC138_cc"/>
    <property type="match status" value="1"/>
</dbReference>
<proteinExistence type="predicted"/>
<dbReference type="Proteomes" id="UP001165289">
    <property type="component" value="Unassembled WGS sequence"/>
</dbReference>
<organism evidence="5 6">
    <name type="scientific">Oopsacas minuta</name>
    <dbReference type="NCBI Taxonomy" id="111878"/>
    <lineage>
        <taxon>Eukaryota</taxon>
        <taxon>Metazoa</taxon>
        <taxon>Porifera</taxon>
        <taxon>Hexactinellida</taxon>
        <taxon>Hexasterophora</taxon>
        <taxon>Lyssacinosida</taxon>
        <taxon>Leucopsacidae</taxon>
        <taxon>Oopsacas</taxon>
    </lineage>
</organism>